<dbReference type="EMBL" id="CP030941">
    <property type="protein sequence ID" value="UUP18003.1"/>
    <property type="molecule type" value="Genomic_DNA"/>
</dbReference>
<evidence type="ECO:0000256" key="2">
    <source>
        <dbReference type="ARBA" id="ARBA00023054"/>
    </source>
</evidence>
<dbReference type="PANTHER" id="PTHR32347">
    <property type="entry name" value="EFFLUX SYSTEM COMPONENT YKNX-RELATED"/>
    <property type="match status" value="1"/>
</dbReference>
<comment type="subcellular location">
    <subcellularLocation>
        <location evidence="1">Cell envelope</location>
    </subcellularLocation>
</comment>
<evidence type="ECO:0000313" key="6">
    <source>
        <dbReference type="EMBL" id="UUP18003.1"/>
    </source>
</evidence>
<proteinExistence type="predicted"/>
<feature type="coiled-coil region" evidence="3">
    <location>
        <begin position="65"/>
        <end position="189"/>
    </location>
</feature>
<accession>A0ABY5MKY4</accession>
<dbReference type="InterPro" id="IPR059052">
    <property type="entry name" value="HH_YbhG-like"/>
</dbReference>
<evidence type="ECO:0000256" key="4">
    <source>
        <dbReference type="SAM" id="SignalP"/>
    </source>
</evidence>
<evidence type="ECO:0000259" key="5">
    <source>
        <dbReference type="Pfam" id="PF25881"/>
    </source>
</evidence>
<feature type="chain" id="PRO_5045346626" description="YbhG-like alpha-helical hairpin domain-containing protein" evidence="4">
    <location>
        <begin position="21"/>
        <end position="316"/>
    </location>
</feature>
<dbReference type="PANTHER" id="PTHR32347:SF23">
    <property type="entry name" value="BLL5650 PROTEIN"/>
    <property type="match status" value="1"/>
</dbReference>
<dbReference type="InterPro" id="IPR050465">
    <property type="entry name" value="UPF0194_transport"/>
</dbReference>
<protein>
    <recommendedName>
        <fullName evidence="5">YbhG-like alpha-helical hairpin domain-containing protein</fullName>
    </recommendedName>
</protein>
<reference evidence="6 7" key="1">
    <citation type="submission" date="2018-07" db="EMBL/GenBank/DDBJ databases">
        <title>Genome sequence of Nitratireductor thuwali#1536.</title>
        <authorList>
            <person name="Michoud G."/>
            <person name="Merlino G."/>
            <person name="Sefrji F.O."/>
            <person name="Daffonchio D."/>
        </authorList>
    </citation>
    <scope>NUCLEOTIDE SEQUENCE [LARGE SCALE GENOMIC DNA]</scope>
    <source>
        <strain evidence="7">Nit1536</strain>
    </source>
</reference>
<dbReference type="SUPFAM" id="SSF111369">
    <property type="entry name" value="HlyD-like secretion proteins"/>
    <property type="match status" value="2"/>
</dbReference>
<dbReference type="Gene3D" id="2.40.30.170">
    <property type="match status" value="1"/>
</dbReference>
<evidence type="ECO:0000313" key="7">
    <source>
        <dbReference type="Proteomes" id="UP001342418"/>
    </source>
</evidence>
<gene>
    <name evidence="6" type="ORF">NTH_02479</name>
</gene>
<dbReference type="Pfam" id="PF25881">
    <property type="entry name" value="HH_YBHG"/>
    <property type="match status" value="1"/>
</dbReference>
<sequence>MSFLCTLPVIASFLTACGPAAPLAVGYVEGEYVLLAPLETGQVRAVNVRRGARVEAGQPVAEMERRDAEIAVARAEAALAEADARLADLRQGKREEEIAVLEAALASARAQQSEAERVESRTEDLFQRGIATQAERDKARTEAELASARVGEAEANLAVARLPARKQAIEAAEKQRDQAKAALDEARWRLSERMLKAPSAGRVDDIVRNAGDLAGPSAPVISMLPDGAVKLKLYVPEVAFSSIAVGDRLNVRCDGCPPDLSATISYISPDPEFTPPVIYSIETRQKLVFLVEAKPANEATGRLQPGQIVDVSLAGE</sequence>
<dbReference type="Gene3D" id="2.40.50.100">
    <property type="match status" value="1"/>
</dbReference>
<dbReference type="RefSeq" id="WP_338530274.1">
    <property type="nucleotide sequence ID" value="NZ_CP030941.1"/>
</dbReference>
<dbReference type="Gene3D" id="1.10.287.470">
    <property type="entry name" value="Helix hairpin bin"/>
    <property type="match status" value="2"/>
</dbReference>
<feature type="domain" description="YbhG-like alpha-helical hairpin" evidence="5">
    <location>
        <begin position="63"/>
        <end position="187"/>
    </location>
</feature>
<dbReference type="Proteomes" id="UP001342418">
    <property type="component" value="Chromosome"/>
</dbReference>
<name>A0ABY5MKY4_9HYPH</name>
<evidence type="ECO:0000256" key="3">
    <source>
        <dbReference type="SAM" id="Coils"/>
    </source>
</evidence>
<keyword evidence="7" id="KW-1185">Reference proteome</keyword>
<feature type="signal peptide" evidence="4">
    <location>
        <begin position="1"/>
        <end position="20"/>
    </location>
</feature>
<keyword evidence="4" id="KW-0732">Signal</keyword>
<keyword evidence="2 3" id="KW-0175">Coiled coil</keyword>
<evidence type="ECO:0000256" key="1">
    <source>
        <dbReference type="ARBA" id="ARBA00004196"/>
    </source>
</evidence>
<organism evidence="6 7">
    <name type="scientific">Nitratireductor thuwali</name>
    <dbReference type="NCBI Taxonomy" id="2267699"/>
    <lineage>
        <taxon>Bacteria</taxon>
        <taxon>Pseudomonadati</taxon>
        <taxon>Pseudomonadota</taxon>
        <taxon>Alphaproteobacteria</taxon>
        <taxon>Hyphomicrobiales</taxon>
        <taxon>Phyllobacteriaceae</taxon>
        <taxon>Nitratireductor</taxon>
    </lineage>
</organism>